<comment type="caution">
    <text evidence="1">The sequence shown here is derived from an EMBL/GenBank/DDBJ whole genome shotgun (WGS) entry which is preliminary data.</text>
</comment>
<dbReference type="Proteomes" id="UP001177021">
    <property type="component" value="Unassembled WGS sequence"/>
</dbReference>
<evidence type="ECO:0000313" key="1">
    <source>
        <dbReference type="EMBL" id="CAJ2662894.1"/>
    </source>
</evidence>
<name>A0ACB0L429_TRIPR</name>
<dbReference type="EMBL" id="CASHSV030000409">
    <property type="protein sequence ID" value="CAJ2662894.1"/>
    <property type="molecule type" value="Genomic_DNA"/>
</dbReference>
<keyword evidence="2" id="KW-1185">Reference proteome</keyword>
<gene>
    <name evidence="1" type="ORF">MILVUS5_LOCUS28420</name>
</gene>
<sequence length="1779" mass="202738">MRGKISAEHLLFDPEIERTARRNNSQRKKRKQLAKQKKLQERTSTSISSTSSIAEEMADDPPRNEGAGIRPCHNSPRRLAHLARPPRGARQTEMKTGLLQLLYANPFTGLSHEDPYNHLVKFYEIAGSLGAPEAEEEADSKLLLDATAGGSLLSLSAADATTIIEKMSLSDRQGERNKTQRKPGILELDSSDAVLAQNKLLTNTVEELSKQMSRLMTLQEVSTKAKQVAACELCTGDHPTGHCPPSNEEVNFMGAQQRQGQYQNAGYQRGNNSNYGQGWRQDVGSSNRQRQYESYSHPPPQQSQQTNLEDTLKSFMEMQTKQNQQQHQQMQTYQRGNDAVLRNLETQIGQIAREMSNNKNQGGTFAANTEPNPKEQCKSITTRSGKEVGKGIGDNLRTEGEVLRRKEKEGVEKSENGVEKNKEGDLVENRKNEKNEKEEEELEGEVSSEKKKKNQKAREEKSIQKTPHVQHLPYPHAPSKKDKERQYARFLDIFKRLQINIPFVEALEQMPTYAKFMKEILTKKRKYGDDEVIQLDASCSAIIQRTLPTKEKDPGRVTLPVTIGNVDVGKALIDLGSSINLIPLSVIKRIGGLDVTRTRMTLQLADKSITRPSGMADDVLVKVDKFMFPIDFVVMDIEEDDDVPLILGRPFMKTARMMIDIDDGVMKVRVQDEEVSFNLWEAIKHPNEKDICFKLDATDEAILDVRKQAHQPSSLEQALTESFAALDPEKEEEVESFLKQLDALKEATPLEAEIEELKKDEKPSEVKLELKTLPSHLKYAFLEEEEKKPVIISNSLSADEEKSLIQILKENKEAIGWSLSDLKGISPSYCMHNIMMEDDYKPVAQPQRRLNPTMKEVVRKEVVKLLEAGMIYPISDSAWVSPVQVVPKKGGMTVITNDKNELIPSRTVTGWRMCIDYRRLNKATRKDHFPLPFMDQMLERLSGQEFYCFLDGYSGYNQISVNPEDHEKTAFTCPFGVFAYRRMPFGLCNAPATFQRCMQAIFSDLIENCIEVFMDDFSVFGPSYELCLKNLDTVLKRCVETNLVLNWEKCHFMVTEGIVLGHKISSKGIEVDKAKVEVIEKLPPPINIKGIRSFLGHAGFYRRFIKDFSKIAKPLSNLLNKDKCFNFNDDCLSAFQILKEKLITAPIIIAPDWKLDFELMCDASDYAVGAVLGQRKNKVFHAIHYASKVLNEAQINYATTEKELLAIVYALEKFRSYLIGSKIVVYTDHAAIKYLITKSDSKPRLIRWMLLLQEFDIEIKDKKGTENLVADHLSRLVNIEVTKHEREVLEEFPDEKLLMVQERPWFADMANYKASGLIPDDLSWHQKKRFLRESNQFVWDDPYLFKIGADNLLRRCEMAPKKPSASKKQKTIASSSHQPQDLDMNRFKGQEQFERYKVLEGRKIWSERNFDIFEHGDYEKFERIVQLRGWDKIVHPPSTYNPGIVREFYANALPEGDGPFPYTTMVRGRTIRFDRDAINSYLGNPFTLPNNETLCAYQKQRNRGTWDAQSMRRKLLRPNTDLVYNATQTPLRAMREDMKTFTVLLFNLVMYNIQPNSHPSDAPMNILGLIHYINEDLEIDVAGIISRWMKEIVLSGHTDRTLRSSKVKSKSPLGFPCLIMGLCSANRLNVPQIRNEEISTINDDYVDRYCKPKQRRGRQPPPPPQPPTQPVTSGFSDQNFYNFFTHLYDQNDAGYRAMTAVHESIYRTHTGQPVMTPEDFQSYVHWPEVRPTFIGGGMAPDADAGEEAGMDDDDEEDDGGEGDASMAEEDEEEAGPVSF</sequence>
<reference evidence="1" key="1">
    <citation type="submission" date="2023-10" db="EMBL/GenBank/DDBJ databases">
        <authorList>
            <person name="Rodriguez Cubillos JULIANA M."/>
            <person name="De Vega J."/>
        </authorList>
    </citation>
    <scope>NUCLEOTIDE SEQUENCE</scope>
</reference>
<accession>A0ACB0L429</accession>
<protein>
    <submittedName>
        <fullName evidence="1">Uncharacterized protein</fullName>
    </submittedName>
</protein>
<proteinExistence type="predicted"/>
<organism evidence="1 2">
    <name type="scientific">Trifolium pratense</name>
    <name type="common">Red clover</name>
    <dbReference type="NCBI Taxonomy" id="57577"/>
    <lineage>
        <taxon>Eukaryota</taxon>
        <taxon>Viridiplantae</taxon>
        <taxon>Streptophyta</taxon>
        <taxon>Embryophyta</taxon>
        <taxon>Tracheophyta</taxon>
        <taxon>Spermatophyta</taxon>
        <taxon>Magnoliopsida</taxon>
        <taxon>eudicotyledons</taxon>
        <taxon>Gunneridae</taxon>
        <taxon>Pentapetalae</taxon>
        <taxon>rosids</taxon>
        <taxon>fabids</taxon>
        <taxon>Fabales</taxon>
        <taxon>Fabaceae</taxon>
        <taxon>Papilionoideae</taxon>
        <taxon>50 kb inversion clade</taxon>
        <taxon>NPAAA clade</taxon>
        <taxon>Hologalegina</taxon>
        <taxon>IRL clade</taxon>
        <taxon>Trifolieae</taxon>
        <taxon>Trifolium</taxon>
    </lineage>
</organism>
<evidence type="ECO:0000313" key="2">
    <source>
        <dbReference type="Proteomes" id="UP001177021"/>
    </source>
</evidence>